<evidence type="ECO:0000256" key="2">
    <source>
        <dbReference type="SAM" id="Phobius"/>
    </source>
</evidence>
<feature type="region of interest" description="Disordered" evidence="1">
    <location>
        <begin position="13"/>
        <end position="103"/>
    </location>
</feature>
<dbReference type="AlphaFoldDB" id="A0A1B9H4B9"/>
<gene>
    <name evidence="3" type="ORF">I316_00339</name>
</gene>
<feature type="transmembrane region" description="Helical" evidence="2">
    <location>
        <begin position="540"/>
        <end position="563"/>
    </location>
</feature>
<reference evidence="4" key="2">
    <citation type="submission" date="2013-12" db="EMBL/GenBank/DDBJ databases">
        <title>Evolution of pathogenesis and genome organization in the Tremellales.</title>
        <authorList>
            <person name="Cuomo C."/>
            <person name="Litvintseva A."/>
            <person name="Heitman J."/>
            <person name="Chen Y."/>
            <person name="Sun S."/>
            <person name="Springer D."/>
            <person name="Dromer F."/>
            <person name="Young S."/>
            <person name="Zeng Q."/>
            <person name="Chapman S."/>
            <person name="Gujja S."/>
            <person name="Saif S."/>
            <person name="Birren B."/>
        </authorList>
    </citation>
    <scope>NUCLEOTIDE SEQUENCE [LARGE SCALE GENOMIC DNA]</scope>
    <source>
        <strain evidence="4">BCC8398</strain>
    </source>
</reference>
<proteinExistence type="predicted"/>
<keyword evidence="2" id="KW-0812">Transmembrane</keyword>
<feature type="compositionally biased region" description="Low complexity" evidence="1">
    <location>
        <begin position="83"/>
        <end position="98"/>
    </location>
</feature>
<dbReference type="STRING" id="1296120.A0A1B9H4B9"/>
<keyword evidence="2" id="KW-1133">Transmembrane helix</keyword>
<dbReference type="Proteomes" id="UP000092666">
    <property type="component" value="Unassembled WGS sequence"/>
</dbReference>
<name>A0A1B9H4B9_9TREE</name>
<dbReference type="OrthoDB" id="2563571at2759"/>
<feature type="transmembrane region" description="Helical" evidence="2">
    <location>
        <begin position="228"/>
        <end position="250"/>
    </location>
</feature>
<feature type="transmembrane region" description="Helical" evidence="2">
    <location>
        <begin position="184"/>
        <end position="208"/>
    </location>
</feature>
<feature type="transmembrane region" description="Helical" evidence="2">
    <location>
        <begin position="511"/>
        <end position="533"/>
    </location>
</feature>
<feature type="region of interest" description="Disordered" evidence="1">
    <location>
        <begin position="149"/>
        <end position="168"/>
    </location>
</feature>
<feature type="compositionally biased region" description="Low complexity" evidence="1">
    <location>
        <begin position="13"/>
        <end position="46"/>
    </location>
</feature>
<evidence type="ECO:0000313" key="3">
    <source>
        <dbReference type="EMBL" id="OCF38115.1"/>
    </source>
</evidence>
<reference evidence="3 4" key="1">
    <citation type="submission" date="2013-07" db="EMBL/GenBank/DDBJ databases">
        <title>The Genome Sequence of Cryptococcus heveanensis BCC8398.</title>
        <authorList>
            <consortium name="The Broad Institute Genome Sequencing Platform"/>
            <person name="Cuomo C."/>
            <person name="Litvintseva A."/>
            <person name="Chen Y."/>
            <person name="Heitman J."/>
            <person name="Sun S."/>
            <person name="Springer D."/>
            <person name="Dromer F."/>
            <person name="Young S.K."/>
            <person name="Zeng Q."/>
            <person name="Gargeya S."/>
            <person name="Fitzgerald M."/>
            <person name="Abouelleil A."/>
            <person name="Alvarado L."/>
            <person name="Berlin A.M."/>
            <person name="Chapman S.B."/>
            <person name="Dewar J."/>
            <person name="Goldberg J."/>
            <person name="Griggs A."/>
            <person name="Gujja S."/>
            <person name="Hansen M."/>
            <person name="Howarth C."/>
            <person name="Imamovic A."/>
            <person name="Larimer J."/>
            <person name="McCowan C."/>
            <person name="Murphy C."/>
            <person name="Pearson M."/>
            <person name="Priest M."/>
            <person name="Roberts A."/>
            <person name="Saif S."/>
            <person name="Shea T."/>
            <person name="Sykes S."/>
            <person name="Wortman J."/>
            <person name="Nusbaum C."/>
            <person name="Birren B."/>
        </authorList>
    </citation>
    <scope>NUCLEOTIDE SEQUENCE [LARGE SCALE GENOMIC DNA]</scope>
    <source>
        <strain evidence="3 4">BCC8398</strain>
    </source>
</reference>
<evidence type="ECO:0000313" key="4">
    <source>
        <dbReference type="Proteomes" id="UP000092666"/>
    </source>
</evidence>
<evidence type="ECO:0000256" key="1">
    <source>
        <dbReference type="SAM" id="MobiDB-lite"/>
    </source>
</evidence>
<feature type="region of interest" description="Disordered" evidence="1">
    <location>
        <begin position="360"/>
        <end position="416"/>
    </location>
</feature>
<feature type="transmembrane region" description="Helical" evidence="2">
    <location>
        <begin position="450"/>
        <end position="472"/>
    </location>
</feature>
<feature type="compositionally biased region" description="Acidic residues" evidence="1">
    <location>
        <begin position="158"/>
        <end position="168"/>
    </location>
</feature>
<sequence>MGVNAVIPAAVTSTLSHSRSQSQSNAGSSARYDPRYQAQAQSYAQALKHGDDGNTDVKGNGNGTGPGRFKGRGVTIEDLRSASYGSTDMSDPSSSSTSLARDAEDEIEDYGVTTSQGIYPSSSKIGAGAGAGGSGRVLLPSGQIVLDGARGSEWDQRSEDDEDDDDEFGLEPEIPVTWRYMSRLYLLVPIITLVWLALLIMLVTYAWPPTRKEREAGQQYPHPFLWKPFIIGVFASCTVQTIRVPVWVVVSWARFSQGITTFWSTSIHAIIHESLRMSTLPLIIPSPTSGFHSSYYLGLGWGVAEVTWGIVQGWEQLELYKEVMRLSPTSTSFRQRGVRLPTDDDDLEAQTPTTVTIVNTRTGNGNAIKTDPKLSSVTERSDEDDEVLEEEDEDEDEDEEGIEEREEQERIEEEDELERKVEILERMRARRDLEEVLGIPFPNIPFPLHLLWRLDTLLLNLGLTLLLSAFYFNSSPIYRHSSIDTAASDTLLVHGKRGNGIVVPDTEPSKWLWLAWVLVALVHVLVSLVWKVVGRVGVGAVTWGGLIVALGSVFAGLGCWGGLV</sequence>
<dbReference type="EMBL" id="KI669492">
    <property type="protein sequence ID" value="OCF38115.1"/>
    <property type="molecule type" value="Genomic_DNA"/>
</dbReference>
<accession>A0A1B9H4B9</accession>
<protein>
    <submittedName>
        <fullName evidence="3">Uncharacterized protein</fullName>
    </submittedName>
</protein>
<keyword evidence="2" id="KW-0472">Membrane</keyword>
<keyword evidence="4" id="KW-1185">Reference proteome</keyword>
<organism evidence="3 4">
    <name type="scientific">Kwoniella heveanensis BCC8398</name>
    <dbReference type="NCBI Taxonomy" id="1296120"/>
    <lineage>
        <taxon>Eukaryota</taxon>
        <taxon>Fungi</taxon>
        <taxon>Dikarya</taxon>
        <taxon>Basidiomycota</taxon>
        <taxon>Agaricomycotina</taxon>
        <taxon>Tremellomycetes</taxon>
        <taxon>Tremellales</taxon>
        <taxon>Cryptococcaceae</taxon>
        <taxon>Kwoniella</taxon>
    </lineage>
</organism>
<feature type="compositionally biased region" description="Acidic residues" evidence="1">
    <location>
        <begin position="381"/>
        <end position="416"/>
    </location>
</feature>